<name>A0ABP0U8W8_9BRYO</name>
<keyword evidence="2" id="KW-0812">Transmembrane</keyword>
<sequence>MASVSASPLYCACPSSSAMPSLAYRSFSGLRQSSFGACLVGSSRSLVLAKKSRAVSGVWHGSSARKLIVVCALTERCGAAAAASSSACNAGKIVSQGKQRRRSHVVGARNVSPGKKNTTVVPSQPEMTPEELAEYEKLVSQLEGKQPDFWEGEQWNWLGFVLQYLWVFGFVVSIIACLVAVRTYNLGATDFKNTEVFKEALESQSSDFGESFNEIEDAPSVVQE</sequence>
<dbReference type="EMBL" id="OZ019894">
    <property type="protein sequence ID" value="CAK9215475.1"/>
    <property type="molecule type" value="Genomic_DNA"/>
</dbReference>
<keyword evidence="2" id="KW-1133">Transmembrane helix</keyword>
<evidence type="ECO:0000256" key="1">
    <source>
        <dbReference type="SAM" id="MobiDB-lite"/>
    </source>
</evidence>
<dbReference type="PANTHER" id="PTHR36004">
    <property type="entry name" value="AT-RICH INTERACTIVE DOMAIN PROTEIN"/>
    <property type="match status" value="1"/>
</dbReference>
<reference evidence="3" key="1">
    <citation type="submission" date="2024-02" db="EMBL/GenBank/DDBJ databases">
        <authorList>
            <consortium name="ELIXIR-Norway"/>
            <consortium name="Elixir Norway"/>
        </authorList>
    </citation>
    <scope>NUCLEOTIDE SEQUENCE</scope>
</reference>
<dbReference type="Proteomes" id="UP001497512">
    <property type="component" value="Chromosome 2"/>
</dbReference>
<evidence type="ECO:0000313" key="3">
    <source>
        <dbReference type="EMBL" id="CAK9215475.1"/>
    </source>
</evidence>
<accession>A0ABP0U8W8</accession>
<feature type="region of interest" description="Disordered" evidence="1">
    <location>
        <begin position="204"/>
        <end position="224"/>
    </location>
</feature>
<proteinExistence type="predicted"/>
<protein>
    <submittedName>
        <fullName evidence="3">Uncharacterized protein</fullName>
    </submittedName>
</protein>
<evidence type="ECO:0000313" key="4">
    <source>
        <dbReference type="Proteomes" id="UP001497512"/>
    </source>
</evidence>
<keyword evidence="4" id="KW-1185">Reference proteome</keyword>
<gene>
    <name evidence="3" type="ORF">CSSPTR1EN2_LOCUS12750</name>
</gene>
<dbReference type="PANTHER" id="PTHR36004:SF1">
    <property type="entry name" value="AT-RICH INTERACTIVE DOMAIN PROTEIN"/>
    <property type="match status" value="1"/>
</dbReference>
<feature type="transmembrane region" description="Helical" evidence="2">
    <location>
        <begin position="157"/>
        <end position="181"/>
    </location>
</feature>
<evidence type="ECO:0000256" key="2">
    <source>
        <dbReference type="SAM" id="Phobius"/>
    </source>
</evidence>
<organism evidence="3 4">
    <name type="scientific">Sphagnum troendelagicum</name>
    <dbReference type="NCBI Taxonomy" id="128251"/>
    <lineage>
        <taxon>Eukaryota</taxon>
        <taxon>Viridiplantae</taxon>
        <taxon>Streptophyta</taxon>
        <taxon>Embryophyta</taxon>
        <taxon>Bryophyta</taxon>
        <taxon>Sphagnophytina</taxon>
        <taxon>Sphagnopsida</taxon>
        <taxon>Sphagnales</taxon>
        <taxon>Sphagnaceae</taxon>
        <taxon>Sphagnum</taxon>
    </lineage>
</organism>
<keyword evidence="2" id="KW-0472">Membrane</keyword>